<evidence type="ECO:0008006" key="4">
    <source>
        <dbReference type="Google" id="ProtNLM"/>
    </source>
</evidence>
<keyword evidence="3" id="KW-1185">Reference proteome</keyword>
<feature type="compositionally biased region" description="Basic residues" evidence="1">
    <location>
        <begin position="1"/>
        <end position="11"/>
    </location>
</feature>
<accession>A0ABV6P8I0</accession>
<name>A0ABV6P8I0_9MICC</name>
<gene>
    <name evidence="2" type="ORF">ACFFFR_03360</name>
</gene>
<evidence type="ECO:0000256" key="1">
    <source>
        <dbReference type="SAM" id="MobiDB-lite"/>
    </source>
</evidence>
<evidence type="ECO:0000313" key="3">
    <source>
        <dbReference type="Proteomes" id="UP001589862"/>
    </source>
</evidence>
<comment type="caution">
    <text evidence="2">The sequence shown here is derived from an EMBL/GenBank/DDBJ whole genome shotgun (WGS) entry which is preliminary data.</text>
</comment>
<feature type="region of interest" description="Disordered" evidence="1">
    <location>
        <begin position="1"/>
        <end position="20"/>
    </location>
</feature>
<dbReference type="Proteomes" id="UP001589862">
    <property type="component" value="Unassembled WGS sequence"/>
</dbReference>
<sequence>MVFFRRRKKPQQQKSEAYHARQAEIERMIAAEPAPREVTEQEMWGHVFNPAIQALENADFGKLDELYAAQPDSEHRVVWWHALRNALPEYSGGRRQALFEGALRHDSAVSLMLASNLAVLFGFEARGEGTSDSVTIEGGFGFYEWNVGGRELMERAAELSDHSDPFAYIVGHGASITDDDCGLAHAKKWQAIDPWNPMGWAELLRQQDARWSGDWQALPLMARYVAEQAPDGHPVLAEVVSMLNQHWFTLRSFGEFSSEDATAAAWRNAESAYTVAHAFAKFSSAYDDGIRALRLWDRFAFGLAEAGLYEELLDVMRRQKGRYYALWQDRYRDPAHTYGWCRAEAFQVKFRRTRPLPEDAHDDVDWGPKGPPNVA</sequence>
<dbReference type="RefSeq" id="WP_377458122.1">
    <property type="nucleotide sequence ID" value="NZ_JBHLUB010000004.1"/>
</dbReference>
<proteinExistence type="predicted"/>
<evidence type="ECO:0000313" key="2">
    <source>
        <dbReference type="EMBL" id="MFC0581431.1"/>
    </source>
</evidence>
<protein>
    <recommendedName>
        <fullName evidence="4">DUF4034 domain-containing protein</fullName>
    </recommendedName>
</protein>
<reference evidence="2 3" key="1">
    <citation type="submission" date="2024-09" db="EMBL/GenBank/DDBJ databases">
        <authorList>
            <person name="Sun Q."/>
            <person name="Mori K."/>
        </authorList>
    </citation>
    <scope>NUCLEOTIDE SEQUENCE [LARGE SCALE GENOMIC DNA]</scope>
    <source>
        <strain evidence="2 3">NCAIM B.02604</strain>
    </source>
</reference>
<dbReference type="EMBL" id="JBHLUB010000004">
    <property type="protein sequence ID" value="MFC0581431.1"/>
    <property type="molecule type" value="Genomic_DNA"/>
</dbReference>
<organism evidence="2 3">
    <name type="scientific">Micrococcoides hystricis</name>
    <dbReference type="NCBI Taxonomy" id="1572761"/>
    <lineage>
        <taxon>Bacteria</taxon>
        <taxon>Bacillati</taxon>
        <taxon>Actinomycetota</taxon>
        <taxon>Actinomycetes</taxon>
        <taxon>Micrococcales</taxon>
        <taxon>Micrococcaceae</taxon>
        <taxon>Micrococcoides</taxon>
    </lineage>
</organism>